<dbReference type="Gene3D" id="3.40.50.150">
    <property type="entry name" value="Vaccinia Virus protein VP39"/>
    <property type="match status" value="1"/>
</dbReference>
<accession>A0A1N6I6R4</accession>
<dbReference type="GO" id="GO:0032259">
    <property type="term" value="P:methylation"/>
    <property type="evidence" value="ECO:0007669"/>
    <property type="project" value="UniProtKB-KW"/>
</dbReference>
<feature type="domain" description="CheR-type methyltransferase" evidence="7">
    <location>
        <begin position="10"/>
        <end position="282"/>
    </location>
</feature>
<comment type="catalytic activity">
    <reaction evidence="1 5">
        <text>L-glutamyl-[protein] + S-adenosyl-L-methionine = [protein]-L-glutamate 5-O-methyl ester + S-adenosyl-L-homocysteine</text>
        <dbReference type="Rhea" id="RHEA:24452"/>
        <dbReference type="Rhea" id="RHEA-COMP:10208"/>
        <dbReference type="Rhea" id="RHEA-COMP:10311"/>
        <dbReference type="ChEBI" id="CHEBI:29973"/>
        <dbReference type="ChEBI" id="CHEBI:57856"/>
        <dbReference type="ChEBI" id="CHEBI:59789"/>
        <dbReference type="ChEBI" id="CHEBI:82795"/>
        <dbReference type="EC" id="2.1.1.80"/>
    </reaction>
</comment>
<sequence length="288" mass="33615">MSNKRLSEDQIKYEFSLTPSDFNRIRKLIREHAGISLPLSKQGMVYSRLARRLRVNGLRNFKEYLDFLAQGDAIELEAFVNALTTNTTAFFREEHHFPMLKQHIEQRKNKNKIHIWCSASSTGEEAYSIAMTMVKFFKSLTPPVHILATDLNAHVLDKAAQGVYLMNQLDKFPRDYLKAFFLKGTNQNSGLIKVRQELKNMVTFRKLNLLDDHWPVRGNFDIIFCRNVMIYFDKETQYKILQRFAPLLTEDGLLFAGHSESFLHARNLFRLREKTVYELSGQRNAPCD</sequence>
<dbReference type="AlphaFoldDB" id="A0A1N6I6R4"/>
<evidence type="ECO:0000256" key="4">
    <source>
        <dbReference type="ARBA" id="ARBA00022691"/>
    </source>
</evidence>
<dbReference type="GO" id="GO:0008983">
    <property type="term" value="F:protein-glutamate O-methyltransferase activity"/>
    <property type="evidence" value="ECO:0007669"/>
    <property type="project" value="UniProtKB-EC"/>
</dbReference>
<feature type="binding site" evidence="6">
    <location>
        <position position="86"/>
    </location>
    <ligand>
        <name>S-adenosyl-L-methionine</name>
        <dbReference type="ChEBI" id="CHEBI:59789"/>
    </ligand>
</feature>
<dbReference type="InterPro" id="IPR050903">
    <property type="entry name" value="Bact_Chemotaxis_MeTrfase"/>
</dbReference>
<evidence type="ECO:0000256" key="2">
    <source>
        <dbReference type="ARBA" id="ARBA00022603"/>
    </source>
</evidence>
<dbReference type="PROSITE" id="PS50123">
    <property type="entry name" value="CHER"/>
    <property type="match status" value="1"/>
</dbReference>
<evidence type="ECO:0000256" key="3">
    <source>
        <dbReference type="ARBA" id="ARBA00022679"/>
    </source>
</evidence>
<feature type="binding site" evidence="6">
    <location>
        <position position="92"/>
    </location>
    <ligand>
        <name>S-adenosyl-L-methionine</name>
        <dbReference type="ChEBI" id="CHEBI:59789"/>
    </ligand>
</feature>
<dbReference type="InterPro" id="IPR029063">
    <property type="entry name" value="SAM-dependent_MTases_sf"/>
</dbReference>
<dbReference type="Proteomes" id="UP000185062">
    <property type="component" value="Unassembled WGS sequence"/>
</dbReference>
<dbReference type="EMBL" id="FSRO01000001">
    <property type="protein sequence ID" value="SIO27693.1"/>
    <property type="molecule type" value="Genomic_DNA"/>
</dbReference>
<dbReference type="InterPro" id="IPR036804">
    <property type="entry name" value="CheR_N_sf"/>
</dbReference>
<feature type="binding site" evidence="6">
    <location>
        <begin position="226"/>
        <end position="227"/>
    </location>
    <ligand>
        <name>S-adenosyl-L-methionine</name>
        <dbReference type="ChEBI" id="CHEBI:59789"/>
    </ligand>
</feature>
<organism evidence="8 9">
    <name type="scientific">Nitrosomonas cryotolerans ATCC 49181</name>
    <dbReference type="NCBI Taxonomy" id="1131553"/>
    <lineage>
        <taxon>Bacteria</taxon>
        <taxon>Pseudomonadati</taxon>
        <taxon>Pseudomonadota</taxon>
        <taxon>Betaproteobacteria</taxon>
        <taxon>Nitrosomonadales</taxon>
        <taxon>Nitrosomonadaceae</taxon>
        <taxon>Nitrosomonas</taxon>
    </lineage>
</organism>
<dbReference type="InterPro" id="IPR026024">
    <property type="entry name" value="Chemotaxis_MeTrfase_CheR"/>
</dbReference>
<proteinExistence type="predicted"/>
<dbReference type="SMART" id="SM00138">
    <property type="entry name" value="MeTrc"/>
    <property type="match status" value="1"/>
</dbReference>
<name>A0A1N6I6R4_9PROT</name>
<evidence type="ECO:0000259" key="7">
    <source>
        <dbReference type="PROSITE" id="PS50123"/>
    </source>
</evidence>
<gene>
    <name evidence="8" type="ORF">SAMN02743940_1580</name>
</gene>
<dbReference type="PRINTS" id="PR00996">
    <property type="entry name" value="CHERMTFRASE"/>
</dbReference>
<dbReference type="InterPro" id="IPR022642">
    <property type="entry name" value="CheR_C"/>
</dbReference>
<dbReference type="Gene3D" id="1.10.155.10">
    <property type="entry name" value="Chemotaxis receptor methyltransferase CheR, N-terminal domain"/>
    <property type="match status" value="1"/>
</dbReference>
<dbReference type="SUPFAM" id="SSF53335">
    <property type="entry name" value="S-adenosyl-L-methionine-dependent methyltransferases"/>
    <property type="match status" value="1"/>
</dbReference>
<feature type="binding site" evidence="6">
    <location>
        <begin position="208"/>
        <end position="209"/>
    </location>
    <ligand>
        <name>S-adenosyl-L-methionine</name>
        <dbReference type="ChEBI" id="CHEBI:59789"/>
    </ligand>
</feature>
<feature type="binding site" evidence="6">
    <location>
        <position position="88"/>
    </location>
    <ligand>
        <name>S-adenosyl-L-methionine</name>
        <dbReference type="ChEBI" id="CHEBI:59789"/>
    </ligand>
</feature>
<evidence type="ECO:0000313" key="9">
    <source>
        <dbReference type="Proteomes" id="UP000185062"/>
    </source>
</evidence>
<feature type="binding site" evidence="6">
    <location>
        <position position="125"/>
    </location>
    <ligand>
        <name>S-adenosyl-L-methionine</name>
        <dbReference type="ChEBI" id="CHEBI:59789"/>
    </ligand>
</feature>
<dbReference type="InterPro" id="IPR000780">
    <property type="entry name" value="CheR_MeTrfase"/>
</dbReference>
<evidence type="ECO:0000313" key="8">
    <source>
        <dbReference type="EMBL" id="SIO27693.1"/>
    </source>
</evidence>
<dbReference type="PANTHER" id="PTHR24422">
    <property type="entry name" value="CHEMOTAXIS PROTEIN METHYLTRANSFERASE"/>
    <property type="match status" value="1"/>
</dbReference>
<protein>
    <recommendedName>
        <fullName evidence="5">Chemotaxis protein methyltransferase</fullName>
        <ecNumber evidence="5">2.1.1.80</ecNumber>
    </recommendedName>
</protein>
<evidence type="ECO:0000256" key="6">
    <source>
        <dbReference type="PIRSR" id="PIRSR000410-1"/>
    </source>
</evidence>
<keyword evidence="4 5" id="KW-0949">S-adenosyl-L-methionine</keyword>
<reference evidence="8 9" key="1">
    <citation type="submission" date="2016-12" db="EMBL/GenBank/DDBJ databases">
        <authorList>
            <person name="Song W.-J."/>
            <person name="Kurnit D.M."/>
        </authorList>
    </citation>
    <scope>NUCLEOTIDE SEQUENCE [LARGE SCALE GENOMIC DNA]</scope>
    <source>
        <strain evidence="8 9">ATCC 49181</strain>
    </source>
</reference>
<keyword evidence="9" id="KW-1185">Reference proteome</keyword>
<evidence type="ECO:0000256" key="1">
    <source>
        <dbReference type="ARBA" id="ARBA00001541"/>
    </source>
</evidence>
<dbReference type="STRING" id="44575.SAMN05216419_10326"/>
<evidence type="ECO:0000256" key="5">
    <source>
        <dbReference type="PIRNR" id="PIRNR000410"/>
    </source>
</evidence>
<dbReference type="EC" id="2.1.1.80" evidence="5"/>
<dbReference type="InterPro" id="IPR022641">
    <property type="entry name" value="CheR_N"/>
</dbReference>
<dbReference type="eggNOG" id="COG1352">
    <property type="taxonomic scope" value="Bacteria"/>
</dbReference>
<keyword evidence="2 5" id="KW-0489">Methyltransferase</keyword>
<comment type="function">
    <text evidence="5">Methylation of the membrane-bound methyl-accepting chemotaxis proteins (MCP) to form gamma-glutamyl methyl ester residues in MCP.</text>
</comment>
<dbReference type="RefSeq" id="WP_036573258.1">
    <property type="nucleotide sequence ID" value="NZ_FSRO01000001.1"/>
</dbReference>
<dbReference type="PIRSF" id="PIRSF000410">
    <property type="entry name" value="CheR"/>
    <property type="match status" value="1"/>
</dbReference>
<dbReference type="Pfam" id="PF03705">
    <property type="entry name" value="CheR_N"/>
    <property type="match status" value="1"/>
</dbReference>
<dbReference type="Pfam" id="PF01739">
    <property type="entry name" value="CheR"/>
    <property type="match status" value="1"/>
</dbReference>
<feature type="binding site" evidence="6">
    <location>
        <position position="150"/>
    </location>
    <ligand>
        <name>S-adenosyl-L-methionine</name>
        <dbReference type="ChEBI" id="CHEBI:59789"/>
    </ligand>
</feature>
<dbReference type="SUPFAM" id="SSF47757">
    <property type="entry name" value="Chemotaxis receptor methyltransferase CheR, N-terminal domain"/>
    <property type="match status" value="1"/>
</dbReference>
<dbReference type="PANTHER" id="PTHR24422:SF19">
    <property type="entry name" value="CHEMOTAXIS PROTEIN METHYLTRANSFERASE"/>
    <property type="match status" value="1"/>
</dbReference>
<keyword evidence="3 5" id="KW-0808">Transferase</keyword>